<dbReference type="GO" id="GO:0051959">
    <property type="term" value="F:dynein light intermediate chain binding"/>
    <property type="evidence" value="ECO:0007669"/>
    <property type="project" value="InterPro"/>
</dbReference>
<keyword evidence="5" id="KW-1185">Reference proteome</keyword>
<dbReference type="Gene3D" id="1.10.8.710">
    <property type="match status" value="1"/>
</dbReference>
<dbReference type="AlphaFoldDB" id="A0A699ZYC2"/>
<proteinExistence type="predicted"/>
<evidence type="ECO:0008006" key="6">
    <source>
        <dbReference type="Google" id="ProtNLM"/>
    </source>
</evidence>
<dbReference type="Pfam" id="PF07728">
    <property type="entry name" value="AAA_5"/>
    <property type="match status" value="1"/>
</dbReference>
<dbReference type="Pfam" id="PF12775">
    <property type="entry name" value="AAA_7"/>
    <property type="match status" value="1"/>
</dbReference>
<feature type="domain" description="Cytoplasmic dynein 2 heavy chain 1 AAA+ ATPase" evidence="3">
    <location>
        <begin position="565"/>
        <end position="655"/>
    </location>
</feature>
<comment type="caution">
    <text evidence="4">The sequence shown here is derived from an EMBL/GenBank/DDBJ whole genome shotgun (WGS) entry which is preliminary data.</text>
</comment>
<dbReference type="PANTHER" id="PTHR45703:SF22">
    <property type="entry name" value="DYNEIN CYTOPLASMIC 2 HEAVY CHAIN 1"/>
    <property type="match status" value="1"/>
</dbReference>
<evidence type="ECO:0000313" key="4">
    <source>
        <dbReference type="EMBL" id="GFH23298.1"/>
    </source>
</evidence>
<dbReference type="SUPFAM" id="SSF52540">
    <property type="entry name" value="P-loop containing nucleoside triphosphate hydrolases"/>
    <property type="match status" value="3"/>
</dbReference>
<protein>
    <recommendedName>
        <fullName evidence="6">Dynein heavy chain hydrolytic ATP-binding dynein motor region domain-containing protein</fullName>
    </recommendedName>
</protein>
<sequence>MTSMEGESVELTTGAVRVSESVEAWLAELAKTMKSTLAGQLESVRAGLITDEFRAAASQTLCLKEAVAFTDSVESALQSGGSKGLSKVRGEVADALQRLAASDYTGSLLLQLKKQAMVIDLIHYQDIMDQLLQDKASSTADWVWARQLRYYAQPESRVGVAMAEASFEYTWEYQGNAPKLVYTPLTDKCYLTLTQGMALGYGGNPYGPAGTGKTESVKALGQALGRQEFDFKSMGRIFVGLVKCGAWGCFDEFNRLDEEVLSAVSQQIQTIQGALKEGAKTMEFMDKSIEVDRNAGIFVTLNPAGKGYGGRSKLPDNLKQLFRSIAMSIPDNELIAEVLLVSEGFRTARDLARKMVALFTLSRELLSSQQHYDWGLRALKTSLGIAGRELREVTDSQNAELEKAIHSAASSMHLELTPQQVEKMLQLHLACEQRIGVILVGPSGSGKSTLWEVLEKAYERMGRKPVVYKMNPKAMARQQVPARRVVKEPLEQRSWIVCDGDVDPEWIESLNSVLDDNRLLTMPNGERIQFANNINFIFECHSLEFASPATVSRCGMLFMSDEALDIDRLVARWLAGHKGDGEDAQLAGWLKDLFKKPFTWALAHPSMVDTTKVGTLDSALSHLALGVGSKHDFVCCLARGLSANMSPETRTDFLSDLARSTGETAQLLDASYGGDPLACLGDELREGAAGGEGDRAAQLVVTQEVAENLAFIAPWLKNRDPFILVGPEGCGKSTLLDYCFQRLMGAAVAVVNCSAQTSAANVIQKLVQVCGKPVTTNTGKCLRPPDNSRIILYLKDINLPRPDKYNTSQLVSFLQQLLTHEGYYDEHLEFIRVERIQV</sequence>
<feature type="domain" description="Dynein heavy chain hydrolytic ATP-binding dynein motor region" evidence="2">
    <location>
        <begin position="169"/>
        <end position="392"/>
    </location>
</feature>
<dbReference type="Proteomes" id="UP000485058">
    <property type="component" value="Unassembled WGS sequence"/>
</dbReference>
<dbReference type="FunFam" id="3.40.50.300:FF:000071">
    <property type="entry name" value="Cytoplasmic dynein heavy chain 1"/>
    <property type="match status" value="1"/>
</dbReference>
<dbReference type="InterPro" id="IPR027417">
    <property type="entry name" value="P-loop_NTPase"/>
</dbReference>
<dbReference type="GO" id="GO:0030286">
    <property type="term" value="C:dynein complex"/>
    <property type="evidence" value="ECO:0007669"/>
    <property type="project" value="InterPro"/>
</dbReference>
<reference evidence="4 5" key="1">
    <citation type="submission" date="2020-02" db="EMBL/GenBank/DDBJ databases">
        <title>Draft genome sequence of Haematococcus lacustris strain NIES-144.</title>
        <authorList>
            <person name="Morimoto D."/>
            <person name="Nakagawa S."/>
            <person name="Yoshida T."/>
            <person name="Sawayama S."/>
        </authorList>
    </citation>
    <scope>NUCLEOTIDE SEQUENCE [LARGE SCALE GENOMIC DNA]</scope>
    <source>
        <strain evidence="4 5">NIES-144</strain>
    </source>
</reference>
<evidence type="ECO:0000259" key="1">
    <source>
        <dbReference type="Pfam" id="PF07728"/>
    </source>
</evidence>
<dbReference type="GO" id="GO:0005524">
    <property type="term" value="F:ATP binding"/>
    <property type="evidence" value="ECO:0007669"/>
    <property type="project" value="InterPro"/>
</dbReference>
<dbReference type="InterPro" id="IPR043157">
    <property type="entry name" value="Dynein_AAA1S"/>
</dbReference>
<dbReference type="Gene3D" id="3.40.50.300">
    <property type="entry name" value="P-loop containing nucleotide triphosphate hydrolases"/>
    <property type="match status" value="3"/>
</dbReference>
<dbReference type="Pfam" id="PF21264">
    <property type="entry name" value="DYNC2H1_AAA_dom"/>
    <property type="match status" value="1"/>
</dbReference>
<evidence type="ECO:0000313" key="5">
    <source>
        <dbReference type="Proteomes" id="UP000485058"/>
    </source>
</evidence>
<dbReference type="InterPro" id="IPR011704">
    <property type="entry name" value="ATPase_dyneun-rel_AAA"/>
</dbReference>
<dbReference type="GO" id="GO:0016887">
    <property type="term" value="F:ATP hydrolysis activity"/>
    <property type="evidence" value="ECO:0007669"/>
    <property type="project" value="InterPro"/>
</dbReference>
<dbReference type="PANTHER" id="PTHR45703">
    <property type="entry name" value="DYNEIN HEAVY CHAIN"/>
    <property type="match status" value="1"/>
</dbReference>
<name>A0A699ZYC2_HAELA</name>
<feature type="domain" description="ATPase dynein-related AAA" evidence="1">
    <location>
        <begin position="436"/>
        <end position="554"/>
    </location>
</feature>
<dbReference type="Gene3D" id="1.20.58.1120">
    <property type="match status" value="1"/>
</dbReference>
<dbReference type="Pfam" id="PF12774">
    <property type="entry name" value="AAA_6"/>
    <property type="match status" value="1"/>
</dbReference>
<gene>
    <name evidence="4" type="ORF">HaLaN_20892</name>
</gene>
<accession>A0A699ZYC2</accession>
<dbReference type="InterPro" id="IPR026983">
    <property type="entry name" value="DHC"/>
</dbReference>
<dbReference type="GO" id="GO:0007018">
    <property type="term" value="P:microtubule-based movement"/>
    <property type="evidence" value="ECO:0007669"/>
    <property type="project" value="InterPro"/>
</dbReference>
<dbReference type="EMBL" id="BLLF01002240">
    <property type="protein sequence ID" value="GFH23298.1"/>
    <property type="molecule type" value="Genomic_DNA"/>
</dbReference>
<organism evidence="4 5">
    <name type="scientific">Haematococcus lacustris</name>
    <name type="common">Green alga</name>
    <name type="synonym">Haematococcus pluvialis</name>
    <dbReference type="NCBI Taxonomy" id="44745"/>
    <lineage>
        <taxon>Eukaryota</taxon>
        <taxon>Viridiplantae</taxon>
        <taxon>Chlorophyta</taxon>
        <taxon>core chlorophytes</taxon>
        <taxon>Chlorophyceae</taxon>
        <taxon>CS clade</taxon>
        <taxon>Chlamydomonadales</taxon>
        <taxon>Haematococcaceae</taxon>
        <taxon>Haematococcus</taxon>
    </lineage>
</organism>
<evidence type="ECO:0000259" key="3">
    <source>
        <dbReference type="Pfam" id="PF21264"/>
    </source>
</evidence>
<evidence type="ECO:0000259" key="2">
    <source>
        <dbReference type="Pfam" id="PF12774"/>
    </source>
</evidence>
<dbReference type="GO" id="GO:0045505">
    <property type="term" value="F:dynein intermediate chain binding"/>
    <property type="evidence" value="ECO:0007669"/>
    <property type="project" value="InterPro"/>
</dbReference>
<dbReference type="InterPro" id="IPR035699">
    <property type="entry name" value="AAA_6"/>
</dbReference>
<dbReference type="InterPro" id="IPR049400">
    <property type="entry name" value="DYNC2H1_AAA_dom"/>
</dbReference>